<gene>
    <name evidence="3" type="ORF">Pla175_18850</name>
</gene>
<evidence type="ECO:0000313" key="3">
    <source>
        <dbReference type="EMBL" id="QDU88507.1"/>
    </source>
</evidence>
<dbReference type="InterPro" id="IPR012902">
    <property type="entry name" value="N_methyl_site"/>
</dbReference>
<dbReference type="InterPro" id="IPR027558">
    <property type="entry name" value="Pre_pil_HX9DG_C"/>
</dbReference>
<feature type="region of interest" description="Disordered" evidence="1">
    <location>
        <begin position="253"/>
        <end position="281"/>
    </location>
</feature>
<dbReference type="PANTHER" id="PTHR30093:SF2">
    <property type="entry name" value="TYPE II SECRETION SYSTEM PROTEIN H"/>
    <property type="match status" value="1"/>
</dbReference>
<sequence>MTPRRHLRPTTAAPRGFTLVELLVVIAIIGILVALLLPAVQAAREAARRAQCQSNLRNVTLAILNYESARSDLPVGMTVPSITGSVGNVLDFTSTWTIDTLPYMESQPLYDAFDLTLPVRDAKNFDERGAELPVMLCPTDQRNTTRFQGPTAGLRQNWARGNYAANVGAMATANIRLGPSISGAVQPGMTDGKSPAWRGTLNSPYWPATVRGVMGPNASVRLAQITDGTSKTMMVTELRAGFDESDPRGSWALGHAGGNMVSGHGSGGDANGPNVCTPRSDDLPQNIDFQCTANEQALVAECMTCHNDPYGFAQASPRSAHIGGVFVGYVDGSVSFISDDIETSGQYAPCCKAWDYLIMSADDGFVPDVRTRP</sequence>
<dbReference type="NCBIfam" id="TIGR04294">
    <property type="entry name" value="pre_pil_HX9DG"/>
    <property type="match status" value="1"/>
</dbReference>
<name>A0A518DAJ1_9BACT</name>
<protein>
    <recommendedName>
        <fullName evidence="2">DUF1559 domain-containing protein</fullName>
    </recommendedName>
</protein>
<organism evidence="3 4">
    <name type="scientific">Pirellulimonas nuda</name>
    <dbReference type="NCBI Taxonomy" id="2528009"/>
    <lineage>
        <taxon>Bacteria</taxon>
        <taxon>Pseudomonadati</taxon>
        <taxon>Planctomycetota</taxon>
        <taxon>Planctomycetia</taxon>
        <taxon>Pirellulales</taxon>
        <taxon>Lacipirellulaceae</taxon>
        <taxon>Pirellulimonas</taxon>
    </lineage>
</organism>
<accession>A0A518DAJ1</accession>
<dbReference type="OrthoDB" id="275178at2"/>
<feature type="domain" description="DUF1559" evidence="2">
    <location>
        <begin position="41"/>
        <end position="342"/>
    </location>
</feature>
<evidence type="ECO:0000313" key="4">
    <source>
        <dbReference type="Proteomes" id="UP000317429"/>
    </source>
</evidence>
<dbReference type="NCBIfam" id="TIGR02532">
    <property type="entry name" value="IV_pilin_GFxxxE"/>
    <property type="match status" value="1"/>
</dbReference>
<dbReference type="Gene3D" id="3.30.700.10">
    <property type="entry name" value="Glycoprotein, Type 4 Pilin"/>
    <property type="match status" value="1"/>
</dbReference>
<dbReference type="SUPFAM" id="SSF54523">
    <property type="entry name" value="Pili subunits"/>
    <property type="match status" value="1"/>
</dbReference>
<dbReference type="PROSITE" id="PS00409">
    <property type="entry name" value="PROKAR_NTER_METHYL"/>
    <property type="match status" value="1"/>
</dbReference>
<dbReference type="InterPro" id="IPR045584">
    <property type="entry name" value="Pilin-like"/>
</dbReference>
<evidence type="ECO:0000259" key="2">
    <source>
        <dbReference type="Pfam" id="PF07596"/>
    </source>
</evidence>
<dbReference type="EMBL" id="CP036291">
    <property type="protein sequence ID" value="QDU88507.1"/>
    <property type="molecule type" value="Genomic_DNA"/>
</dbReference>
<proteinExistence type="predicted"/>
<dbReference type="RefSeq" id="WP_145292036.1">
    <property type="nucleotide sequence ID" value="NZ_CP036291.1"/>
</dbReference>
<evidence type="ECO:0000256" key="1">
    <source>
        <dbReference type="SAM" id="MobiDB-lite"/>
    </source>
</evidence>
<dbReference type="Proteomes" id="UP000317429">
    <property type="component" value="Chromosome"/>
</dbReference>
<keyword evidence="4" id="KW-1185">Reference proteome</keyword>
<dbReference type="InterPro" id="IPR011453">
    <property type="entry name" value="DUF1559"/>
</dbReference>
<dbReference type="Pfam" id="PF07596">
    <property type="entry name" value="SBP_bac_10"/>
    <property type="match status" value="1"/>
</dbReference>
<dbReference type="KEGG" id="pnd:Pla175_18850"/>
<reference evidence="3 4" key="1">
    <citation type="submission" date="2019-02" db="EMBL/GenBank/DDBJ databases">
        <title>Deep-cultivation of Planctomycetes and their phenomic and genomic characterization uncovers novel biology.</title>
        <authorList>
            <person name="Wiegand S."/>
            <person name="Jogler M."/>
            <person name="Boedeker C."/>
            <person name="Pinto D."/>
            <person name="Vollmers J."/>
            <person name="Rivas-Marin E."/>
            <person name="Kohn T."/>
            <person name="Peeters S.H."/>
            <person name="Heuer A."/>
            <person name="Rast P."/>
            <person name="Oberbeckmann S."/>
            <person name="Bunk B."/>
            <person name="Jeske O."/>
            <person name="Meyerdierks A."/>
            <person name="Storesund J.E."/>
            <person name="Kallscheuer N."/>
            <person name="Luecker S."/>
            <person name="Lage O.M."/>
            <person name="Pohl T."/>
            <person name="Merkel B.J."/>
            <person name="Hornburger P."/>
            <person name="Mueller R.-W."/>
            <person name="Bruemmer F."/>
            <person name="Labrenz M."/>
            <person name="Spormann A.M."/>
            <person name="Op den Camp H."/>
            <person name="Overmann J."/>
            <person name="Amann R."/>
            <person name="Jetten M.S.M."/>
            <person name="Mascher T."/>
            <person name="Medema M.H."/>
            <person name="Devos D.P."/>
            <person name="Kaster A.-K."/>
            <person name="Ovreas L."/>
            <person name="Rohde M."/>
            <person name="Galperin M.Y."/>
            <person name="Jogler C."/>
        </authorList>
    </citation>
    <scope>NUCLEOTIDE SEQUENCE [LARGE SCALE GENOMIC DNA]</scope>
    <source>
        <strain evidence="3 4">Pla175</strain>
    </source>
</reference>
<dbReference type="AlphaFoldDB" id="A0A518DAJ1"/>
<dbReference type="Pfam" id="PF07963">
    <property type="entry name" value="N_methyl"/>
    <property type="match status" value="1"/>
</dbReference>
<dbReference type="PANTHER" id="PTHR30093">
    <property type="entry name" value="GENERAL SECRETION PATHWAY PROTEIN G"/>
    <property type="match status" value="1"/>
</dbReference>